<keyword evidence="2" id="KW-0472">Membrane</keyword>
<evidence type="ECO:0000313" key="7">
    <source>
        <dbReference type="Proteomes" id="UP000659061"/>
    </source>
</evidence>
<keyword evidence="2" id="KW-1133">Transmembrane helix</keyword>
<dbReference type="CDD" id="cd00143">
    <property type="entry name" value="PP2Cc"/>
    <property type="match status" value="1"/>
</dbReference>
<dbReference type="GO" id="GO:0004722">
    <property type="term" value="F:protein serine/threonine phosphatase activity"/>
    <property type="evidence" value="ECO:0007669"/>
    <property type="project" value="UniProtKB-EC"/>
</dbReference>
<evidence type="ECO:0000256" key="1">
    <source>
        <dbReference type="SAM" id="MobiDB-lite"/>
    </source>
</evidence>
<feature type="domain" description="PPM-type phosphatase" evidence="3">
    <location>
        <begin position="7"/>
        <end position="240"/>
    </location>
</feature>
<name>A0A8I0FW24_9ACTN</name>
<organism evidence="4 7">
    <name type="scientific">Aeromicrobium tamlense</name>
    <dbReference type="NCBI Taxonomy" id="375541"/>
    <lineage>
        <taxon>Bacteria</taxon>
        <taxon>Bacillati</taxon>
        <taxon>Actinomycetota</taxon>
        <taxon>Actinomycetes</taxon>
        <taxon>Propionibacteriales</taxon>
        <taxon>Nocardioidaceae</taxon>
        <taxon>Aeromicrobium</taxon>
    </lineage>
</organism>
<keyword evidence="2" id="KW-0812">Transmembrane</keyword>
<dbReference type="SMART" id="SM00332">
    <property type="entry name" value="PP2Cc"/>
    <property type="match status" value="1"/>
</dbReference>
<keyword evidence="5" id="KW-0378">Hydrolase</keyword>
<reference evidence="4" key="2">
    <citation type="submission" date="2020-09" db="EMBL/GenBank/DDBJ databases">
        <title>Novel species in genus Aeromicrobium.</title>
        <authorList>
            <person name="Zhang G."/>
        </authorList>
    </citation>
    <scope>NUCLEOTIDE SEQUENCE</scope>
    <source>
        <strain evidence="4">SSW1-57</strain>
    </source>
</reference>
<dbReference type="EC" id="3.1.3.16" evidence="5"/>
<evidence type="ECO:0000313" key="5">
    <source>
        <dbReference type="EMBL" id="NYI39642.1"/>
    </source>
</evidence>
<feature type="compositionally biased region" description="Low complexity" evidence="1">
    <location>
        <begin position="277"/>
        <end position="289"/>
    </location>
</feature>
<feature type="region of interest" description="Disordered" evidence="1">
    <location>
        <begin position="262"/>
        <end position="293"/>
    </location>
</feature>
<reference evidence="5 6" key="1">
    <citation type="submission" date="2020-07" db="EMBL/GenBank/DDBJ databases">
        <title>Sequencing the genomes of 1000 actinobacteria strains.</title>
        <authorList>
            <person name="Klenk H.-P."/>
        </authorList>
    </citation>
    <scope>NUCLEOTIDE SEQUENCE [LARGE SCALE GENOMIC DNA]</scope>
    <source>
        <strain evidence="5 6">DSM 19087</strain>
    </source>
</reference>
<proteinExistence type="predicted"/>
<dbReference type="PANTHER" id="PTHR13832">
    <property type="entry name" value="PROTEIN PHOSPHATASE 2C"/>
    <property type="match status" value="1"/>
</dbReference>
<feature type="region of interest" description="Disordered" evidence="1">
    <location>
        <begin position="409"/>
        <end position="439"/>
    </location>
</feature>
<dbReference type="InterPro" id="IPR015655">
    <property type="entry name" value="PP2C"/>
</dbReference>
<sequence length="439" mass="46972">MAPLTYRYVALTDVGLRRSNNQDSGYASPRLLVIADGMGGAAAGDLASSATLAEIRDLDRDLDPEDDGDALEALRTAVATANHRLAQLIADDPAVEGMGTTLEAMLWDGEKLAVAHIGDSRAYRLRQGRLSQLSIDHTFVQSLVDEGRITPEEARVHPHRSLLLKAILGRDDFEPDFTWLQPAAGDRYLLCSDGLTDMVDDETIERTMKLETIDAAATELVRLALEGGGYDNVTVVLAEFVDGEEPVDESLVCADGQPQIVGAATSQPRPRTGSVRAATAPATLPAGADDAVEPDPEELRYAPRAAPRRRGLTWLLAILVILGLVGGAGAYAYDWSQRQYFVAPSGDQVAIYRGVDVDIPGLTLKTVDEVTRIQIDTLPPYQRDRVAAGIAAADHAEAKRIVTNLSIQVTEPTPTPTPTPTATASPRRTPATSAPTEAP</sequence>
<feature type="compositionally biased region" description="Low complexity" evidence="1">
    <location>
        <begin position="420"/>
        <end position="439"/>
    </location>
</feature>
<dbReference type="EMBL" id="JACBZN010000001">
    <property type="protein sequence ID" value="NYI39642.1"/>
    <property type="molecule type" value="Genomic_DNA"/>
</dbReference>
<evidence type="ECO:0000313" key="6">
    <source>
        <dbReference type="Proteomes" id="UP000587211"/>
    </source>
</evidence>
<gene>
    <name evidence="5" type="ORF">BJ975_003017</name>
    <name evidence="4" type="ORF">IDH50_05650</name>
</gene>
<evidence type="ECO:0000256" key="2">
    <source>
        <dbReference type="SAM" id="Phobius"/>
    </source>
</evidence>
<dbReference type="SMART" id="SM00331">
    <property type="entry name" value="PP2C_SIG"/>
    <property type="match status" value="1"/>
</dbReference>
<dbReference type="Proteomes" id="UP000659061">
    <property type="component" value="Unassembled WGS sequence"/>
</dbReference>
<comment type="caution">
    <text evidence="4">The sequence shown here is derived from an EMBL/GenBank/DDBJ whole genome shotgun (WGS) entry which is preliminary data.</text>
</comment>
<protein>
    <submittedName>
        <fullName evidence="4 5">Protein phosphatase</fullName>
        <ecNumber evidence="5">3.1.3.16</ecNumber>
    </submittedName>
</protein>
<evidence type="ECO:0000313" key="4">
    <source>
        <dbReference type="EMBL" id="MBD1269703.1"/>
    </source>
</evidence>
<dbReference type="PROSITE" id="PS51746">
    <property type="entry name" value="PPM_2"/>
    <property type="match status" value="1"/>
</dbReference>
<dbReference type="Pfam" id="PF13672">
    <property type="entry name" value="PP2C_2"/>
    <property type="match status" value="1"/>
</dbReference>
<evidence type="ECO:0000259" key="3">
    <source>
        <dbReference type="PROSITE" id="PS51746"/>
    </source>
</evidence>
<dbReference type="RefSeq" id="WP_179427452.1">
    <property type="nucleotide sequence ID" value="NZ_BAAAMP010000002.1"/>
</dbReference>
<dbReference type="EMBL" id="JACWMT010000001">
    <property type="protein sequence ID" value="MBD1269703.1"/>
    <property type="molecule type" value="Genomic_DNA"/>
</dbReference>
<keyword evidence="6" id="KW-1185">Reference proteome</keyword>
<dbReference type="InterPro" id="IPR001932">
    <property type="entry name" value="PPM-type_phosphatase-like_dom"/>
</dbReference>
<dbReference type="Proteomes" id="UP000587211">
    <property type="component" value="Unassembled WGS sequence"/>
</dbReference>
<accession>A0A8I0FW24</accession>
<dbReference type="AlphaFoldDB" id="A0A8I0FW24"/>
<dbReference type="SUPFAM" id="SSF81606">
    <property type="entry name" value="PP2C-like"/>
    <property type="match status" value="1"/>
</dbReference>
<feature type="transmembrane region" description="Helical" evidence="2">
    <location>
        <begin position="312"/>
        <end position="333"/>
    </location>
</feature>
<dbReference type="PANTHER" id="PTHR13832:SF827">
    <property type="entry name" value="PROTEIN PHOSPHATASE 1L"/>
    <property type="match status" value="1"/>
</dbReference>
<dbReference type="InterPro" id="IPR036457">
    <property type="entry name" value="PPM-type-like_dom_sf"/>
</dbReference>
<dbReference type="Gene3D" id="3.60.40.10">
    <property type="entry name" value="PPM-type phosphatase domain"/>
    <property type="match status" value="1"/>
</dbReference>